<dbReference type="EMBL" id="MN739795">
    <property type="protein sequence ID" value="QHT26510.1"/>
    <property type="molecule type" value="Genomic_DNA"/>
</dbReference>
<feature type="transmembrane region" description="Helical" evidence="1">
    <location>
        <begin position="6"/>
        <end position="26"/>
    </location>
</feature>
<keyword evidence="1" id="KW-0472">Membrane</keyword>
<keyword evidence="1" id="KW-1133">Transmembrane helix</keyword>
<accession>A0A6C0EDG7</accession>
<sequence>MEKLNVLLLIWLIVFWYAIIFAPALTDSKAANIGHF</sequence>
<evidence type="ECO:0000313" key="2">
    <source>
        <dbReference type="EMBL" id="QHT26510.1"/>
    </source>
</evidence>
<organism evidence="2">
    <name type="scientific">viral metagenome</name>
    <dbReference type="NCBI Taxonomy" id="1070528"/>
    <lineage>
        <taxon>unclassified sequences</taxon>
        <taxon>metagenomes</taxon>
        <taxon>organismal metagenomes</taxon>
    </lineage>
</organism>
<protein>
    <submittedName>
        <fullName evidence="2">Uncharacterized protein</fullName>
    </submittedName>
</protein>
<proteinExistence type="predicted"/>
<name>A0A6C0EDG7_9ZZZZ</name>
<keyword evidence="1" id="KW-0812">Transmembrane</keyword>
<dbReference type="AlphaFoldDB" id="A0A6C0EDG7"/>
<reference evidence="2" key="1">
    <citation type="journal article" date="2020" name="Nature">
        <title>Giant virus diversity and host interactions through global metagenomics.</title>
        <authorList>
            <person name="Schulz F."/>
            <person name="Roux S."/>
            <person name="Paez-Espino D."/>
            <person name="Jungbluth S."/>
            <person name="Walsh D.A."/>
            <person name="Denef V.J."/>
            <person name="McMahon K.D."/>
            <person name="Konstantinidis K.T."/>
            <person name="Eloe-Fadrosh E.A."/>
            <person name="Kyrpides N.C."/>
            <person name="Woyke T."/>
        </authorList>
    </citation>
    <scope>NUCLEOTIDE SEQUENCE</scope>
    <source>
        <strain evidence="2">GVMAG-M-3300023179-27</strain>
    </source>
</reference>
<evidence type="ECO:0000256" key="1">
    <source>
        <dbReference type="SAM" id="Phobius"/>
    </source>
</evidence>